<evidence type="ECO:0000256" key="1">
    <source>
        <dbReference type="SAM" id="Phobius"/>
    </source>
</evidence>
<reference evidence="2 3" key="1">
    <citation type="journal article" date="2012" name="BMC Genomics">
        <title>Complete genome sequence, lifestyle, and multi-drug resistance of the human pathogen Corynebacterium resistens DSM 45100 isolated from blood samples of a leukemia patient.</title>
        <authorList>
            <person name="Schroder J."/>
            <person name="Maus I."/>
            <person name="Meyer K."/>
            <person name="Wordemann S."/>
            <person name="Blom J."/>
            <person name="Jaenicke S."/>
            <person name="Schneider J."/>
            <person name="Trost E."/>
            <person name="Tauch A."/>
        </authorList>
    </citation>
    <scope>NUCLEOTIDE SEQUENCE [LARGE SCALE GENOMIC DNA]</scope>
    <source>
        <strain evidence="3">DSM 45100 / JCM 12819 / CCUG 50093 / GTC 2026 / SICGH 158</strain>
    </source>
</reference>
<dbReference type="OrthoDB" id="4409724at2"/>
<dbReference type="HOGENOM" id="CLU_1831791_0_0_11"/>
<dbReference type="KEGG" id="crd:CRES_2041"/>
<name>F8DXQ7_CORRG</name>
<evidence type="ECO:0000313" key="2">
    <source>
        <dbReference type="EMBL" id="AEI10394.1"/>
    </source>
</evidence>
<keyword evidence="1" id="KW-1133">Transmembrane helix</keyword>
<dbReference type="Pfam" id="PF03334">
    <property type="entry name" value="PhaG_MnhG_YufB"/>
    <property type="match status" value="1"/>
</dbReference>
<keyword evidence="1" id="KW-0472">Membrane</keyword>
<feature type="transmembrane region" description="Helical" evidence="1">
    <location>
        <begin position="102"/>
        <end position="123"/>
    </location>
</feature>
<dbReference type="eggNOG" id="COG1320">
    <property type="taxonomic scope" value="Bacteria"/>
</dbReference>
<dbReference type="STRING" id="662755.CRES_2041"/>
<proteinExistence type="predicted"/>
<keyword evidence="1" id="KW-0812">Transmembrane</keyword>
<accession>F8DXQ7</accession>
<dbReference type="InterPro" id="IPR005133">
    <property type="entry name" value="PhaG_MnhG_YufB"/>
</dbReference>
<dbReference type="NCBIfam" id="NF009319">
    <property type="entry name" value="PRK12674.2-4"/>
    <property type="match status" value="1"/>
</dbReference>
<sequence>MSGAAFSFGLDAAPSTFDILFLASAGEKVEFHEPSWLAVIVAGTLAIVGAIYVLVSARAMYLAPDALSQLNMVGPAVGVGIPLLIAANLVYSWSIEGFVLGYWIRGIVAIFALLVMSAVGSYAMGRALHATHWDHTVPLSGGQRPKEPR</sequence>
<dbReference type="Proteomes" id="UP000000492">
    <property type="component" value="Chromosome"/>
</dbReference>
<feature type="transmembrane region" description="Helical" evidence="1">
    <location>
        <begin position="36"/>
        <end position="55"/>
    </location>
</feature>
<dbReference type="GO" id="GO:0098662">
    <property type="term" value="P:inorganic cation transmembrane transport"/>
    <property type="evidence" value="ECO:0007669"/>
    <property type="project" value="InterPro"/>
</dbReference>
<keyword evidence="3" id="KW-1185">Reference proteome</keyword>
<dbReference type="EMBL" id="CP002857">
    <property type="protein sequence ID" value="AEI10394.1"/>
    <property type="molecule type" value="Genomic_DNA"/>
</dbReference>
<feature type="transmembrane region" description="Helical" evidence="1">
    <location>
        <begin position="67"/>
        <end position="90"/>
    </location>
</feature>
<gene>
    <name evidence="2" type="primary">mnhG</name>
    <name evidence="2" type="ordered locus">CRES_2041</name>
</gene>
<evidence type="ECO:0000313" key="3">
    <source>
        <dbReference type="Proteomes" id="UP000000492"/>
    </source>
</evidence>
<dbReference type="GO" id="GO:0015297">
    <property type="term" value="F:antiporter activity"/>
    <property type="evidence" value="ECO:0007669"/>
    <property type="project" value="InterPro"/>
</dbReference>
<organism evidence="2 3">
    <name type="scientific">Corynebacterium resistens (strain DSM 45100 / JCM 12819 / GTC 2026 / SICGH 158)</name>
    <dbReference type="NCBI Taxonomy" id="662755"/>
    <lineage>
        <taxon>Bacteria</taxon>
        <taxon>Bacillati</taxon>
        <taxon>Actinomycetota</taxon>
        <taxon>Actinomycetes</taxon>
        <taxon>Mycobacteriales</taxon>
        <taxon>Corynebacteriaceae</taxon>
        <taxon>Corynebacterium</taxon>
    </lineage>
</organism>
<protein>
    <submittedName>
        <fullName evidence="2">Multicomponent Na+:H+ antiporter subunit G</fullName>
    </submittedName>
</protein>
<dbReference type="RefSeq" id="WP_013889376.1">
    <property type="nucleotide sequence ID" value="NC_015673.1"/>
</dbReference>
<dbReference type="AlphaFoldDB" id="F8DXQ7"/>